<dbReference type="PATRIC" id="fig|740709.3.peg.546"/>
<keyword evidence="3" id="KW-0813">Transport</keyword>
<dbReference type="GO" id="GO:0015628">
    <property type="term" value="P:protein secretion by the type II secretion system"/>
    <property type="evidence" value="ECO:0007669"/>
    <property type="project" value="InterPro"/>
</dbReference>
<evidence type="ECO:0000313" key="13">
    <source>
        <dbReference type="Proteomes" id="UP000014115"/>
    </source>
</evidence>
<evidence type="ECO:0000256" key="7">
    <source>
        <dbReference type="ARBA" id="ARBA00022927"/>
    </source>
</evidence>
<evidence type="ECO:0000256" key="6">
    <source>
        <dbReference type="ARBA" id="ARBA00022692"/>
    </source>
</evidence>
<comment type="subcellular location">
    <subcellularLocation>
        <location evidence="1">Cell inner membrane</location>
    </subcellularLocation>
</comment>
<proteinExistence type="inferred from homology"/>
<sequence>MQQRLGWLAVAVLVLLSAWLLAQLVLLWLAPKPQMPEPQPVSVNASTESQINIAALQGLNLFGQPVSRSQQVNNAPRTQLNLRLLGVAASSERARSAAIIQQGNSQSTYVIGDNLGNSQVTIEDIFPDRVIINNGGRLETLALEGIIDGERPVTLDISTPAAAHDNSNSNTLQQVSVSANQQRIDDAEVNQQLADIRGNPGTLLDYVSIAPVQGPDGLAGYRLSPGRQPELFQQAGLQEGDIAVSINGYDLTDMAQAMAASNELQNSREATIEVLRGDERIELVFNVPAQ</sequence>
<dbReference type="InterPro" id="IPR024961">
    <property type="entry name" value="T2SS_GspC_N"/>
</dbReference>
<comment type="similarity">
    <text evidence="2">Belongs to the GSP C family.</text>
</comment>
<dbReference type="STRING" id="740709.A10D4_02715"/>
<feature type="domain" description="Type II secretion system protein GspC N-terminal" evidence="11">
    <location>
        <begin position="12"/>
        <end position="143"/>
    </location>
</feature>
<dbReference type="Gene3D" id="2.30.30.830">
    <property type="match status" value="1"/>
</dbReference>
<comment type="caution">
    <text evidence="12">The sequence shown here is derived from an EMBL/GenBank/DDBJ whole genome shotgun (WGS) entry which is preliminary data.</text>
</comment>
<dbReference type="NCBIfam" id="TIGR01713">
    <property type="entry name" value="typeII_sec_gspC"/>
    <property type="match status" value="1"/>
</dbReference>
<dbReference type="InterPro" id="IPR001639">
    <property type="entry name" value="T2SS_protein-GspC"/>
</dbReference>
<evidence type="ECO:0000256" key="4">
    <source>
        <dbReference type="ARBA" id="ARBA00022475"/>
    </source>
</evidence>
<dbReference type="SUPFAM" id="SSF50156">
    <property type="entry name" value="PDZ domain-like"/>
    <property type="match status" value="1"/>
</dbReference>
<feature type="transmembrane region" description="Helical" evidence="10">
    <location>
        <begin position="7"/>
        <end position="30"/>
    </location>
</feature>
<evidence type="ECO:0000256" key="5">
    <source>
        <dbReference type="ARBA" id="ARBA00022519"/>
    </source>
</evidence>
<dbReference type="EMBL" id="AMRG01000003">
    <property type="protein sequence ID" value="EKE85221.1"/>
    <property type="molecule type" value="Genomic_DNA"/>
</dbReference>
<keyword evidence="8 10" id="KW-1133">Transmembrane helix</keyword>
<accession>K2JP15</accession>
<dbReference type="GO" id="GO:0005886">
    <property type="term" value="C:plasma membrane"/>
    <property type="evidence" value="ECO:0007669"/>
    <property type="project" value="UniProtKB-SubCell"/>
</dbReference>
<evidence type="ECO:0000256" key="8">
    <source>
        <dbReference type="ARBA" id="ARBA00022989"/>
    </source>
</evidence>
<dbReference type="Pfam" id="PF11356">
    <property type="entry name" value="T2SSC"/>
    <property type="match status" value="1"/>
</dbReference>
<keyword evidence="7" id="KW-0653">Protein transport</keyword>
<keyword evidence="13" id="KW-1185">Reference proteome</keyword>
<name>K2JP15_9GAMM</name>
<gene>
    <name evidence="12" type="ORF">A10D4_02715</name>
</gene>
<dbReference type="InterPro" id="IPR036034">
    <property type="entry name" value="PDZ_sf"/>
</dbReference>
<evidence type="ECO:0000256" key="1">
    <source>
        <dbReference type="ARBA" id="ARBA00004533"/>
    </source>
</evidence>
<dbReference type="Gene3D" id="2.30.42.10">
    <property type="match status" value="1"/>
</dbReference>
<organism evidence="12 13">
    <name type="scientific">Idiomarina xiamenensis 10-D-4</name>
    <dbReference type="NCBI Taxonomy" id="740709"/>
    <lineage>
        <taxon>Bacteria</taxon>
        <taxon>Pseudomonadati</taxon>
        <taxon>Pseudomonadota</taxon>
        <taxon>Gammaproteobacteria</taxon>
        <taxon>Alteromonadales</taxon>
        <taxon>Idiomarinaceae</taxon>
        <taxon>Idiomarina</taxon>
    </lineage>
</organism>
<reference evidence="12 13" key="1">
    <citation type="journal article" date="2012" name="J. Bacteriol.">
        <title>Genome Sequence of Idiomarina xiamenensis Type Strain 10-D-4.</title>
        <authorList>
            <person name="Lai Q."/>
            <person name="Wang L."/>
            <person name="Wang W."/>
            <person name="Shao Z."/>
        </authorList>
    </citation>
    <scope>NUCLEOTIDE SEQUENCE [LARGE SCALE GENOMIC DNA]</scope>
    <source>
        <strain evidence="12 13">10-D-4</strain>
    </source>
</reference>
<evidence type="ECO:0000256" key="2">
    <source>
        <dbReference type="ARBA" id="ARBA00007986"/>
    </source>
</evidence>
<keyword evidence="5" id="KW-0997">Cell inner membrane</keyword>
<protein>
    <submittedName>
        <fullName evidence="12">Type II secretory pathway, component PulC</fullName>
    </submittedName>
</protein>
<evidence type="ECO:0000256" key="3">
    <source>
        <dbReference type="ARBA" id="ARBA00022448"/>
    </source>
</evidence>
<dbReference type="Proteomes" id="UP000014115">
    <property type="component" value="Unassembled WGS sequence"/>
</dbReference>
<evidence type="ECO:0000256" key="10">
    <source>
        <dbReference type="SAM" id="Phobius"/>
    </source>
</evidence>
<evidence type="ECO:0000313" key="12">
    <source>
        <dbReference type="EMBL" id="EKE85221.1"/>
    </source>
</evidence>
<dbReference type="AlphaFoldDB" id="K2JP15"/>
<evidence type="ECO:0000256" key="9">
    <source>
        <dbReference type="ARBA" id="ARBA00023136"/>
    </source>
</evidence>
<dbReference type="eggNOG" id="COG3031">
    <property type="taxonomic scope" value="Bacteria"/>
</dbReference>
<evidence type="ECO:0000259" key="11">
    <source>
        <dbReference type="Pfam" id="PF11356"/>
    </source>
</evidence>
<keyword evidence="6 10" id="KW-0812">Transmembrane</keyword>
<keyword evidence="4" id="KW-1003">Cell membrane</keyword>
<dbReference type="GO" id="GO:0015627">
    <property type="term" value="C:type II protein secretion system complex"/>
    <property type="evidence" value="ECO:0007669"/>
    <property type="project" value="InterPro"/>
</dbReference>
<keyword evidence="9 10" id="KW-0472">Membrane</keyword>